<keyword evidence="3 11" id="KW-0813">Transport</keyword>
<keyword evidence="6 14" id="KW-0732">Signal</keyword>
<dbReference type="InterPro" id="IPR036942">
    <property type="entry name" value="Beta-barrel_TonB_sf"/>
</dbReference>
<feature type="region of interest" description="Disordered" evidence="13">
    <location>
        <begin position="211"/>
        <end position="233"/>
    </location>
</feature>
<protein>
    <submittedName>
        <fullName evidence="17">TonB-dependent hemoglobin/transferrin/lactoferrin family receptor</fullName>
    </submittedName>
</protein>
<keyword evidence="5 11" id="KW-0812">Transmembrane</keyword>
<comment type="similarity">
    <text evidence="2">Belongs to the TonB-dependent receptor family. Hemoglobin/haptoglobin binding protein subfamily.</text>
</comment>
<dbReference type="InterPro" id="IPR012910">
    <property type="entry name" value="Plug_dom"/>
</dbReference>
<keyword evidence="9 17" id="KW-0675">Receptor</keyword>
<dbReference type="PROSITE" id="PS52016">
    <property type="entry name" value="TONB_DEPENDENT_REC_3"/>
    <property type="match status" value="1"/>
</dbReference>
<evidence type="ECO:0000256" key="12">
    <source>
        <dbReference type="RuleBase" id="RU003357"/>
    </source>
</evidence>
<dbReference type="Pfam" id="PF00593">
    <property type="entry name" value="TonB_dep_Rec_b-barrel"/>
    <property type="match status" value="1"/>
</dbReference>
<dbReference type="PANTHER" id="PTHR30069:SF29">
    <property type="entry name" value="HEMOGLOBIN AND HEMOGLOBIN-HAPTOGLOBIN-BINDING PROTEIN 1-RELATED"/>
    <property type="match status" value="1"/>
</dbReference>
<dbReference type="NCBIfam" id="TIGR01786">
    <property type="entry name" value="TonB-hemlactrns"/>
    <property type="match status" value="1"/>
</dbReference>
<dbReference type="EMBL" id="JAKNBA010000008">
    <property type="protein sequence ID" value="MDE1241835.1"/>
    <property type="molecule type" value="Genomic_DNA"/>
</dbReference>
<dbReference type="InterPro" id="IPR037066">
    <property type="entry name" value="Plug_dom_sf"/>
</dbReference>
<dbReference type="InterPro" id="IPR000531">
    <property type="entry name" value="Beta-barrel_TonB"/>
</dbReference>
<evidence type="ECO:0000256" key="14">
    <source>
        <dbReference type="SAM" id="SignalP"/>
    </source>
</evidence>
<evidence type="ECO:0000256" key="3">
    <source>
        <dbReference type="ARBA" id="ARBA00022448"/>
    </source>
</evidence>
<feature type="signal peptide" evidence="14">
    <location>
        <begin position="1"/>
        <end position="21"/>
    </location>
</feature>
<comment type="subcellular location">
    <subcellularLocation>
        <location evidence="1 11">Cell outer membrane</location>
        <topology evidence="1 11">Multi-pass membrane protein</topology>
    </subcellularLocation>
</comment>
<dbReference type="InterPro" id="IPR011276">
    <property type="entry name" value="TonB_haem/Hb_rcpt"/>
</dbReference>
<dbReference type="InterPro" id="IPR039426">
    <property type="entry name" value="TonB-dep_rcpt-like"/>
</dbReference>
<dbReference type="RefSeq" id="WP_274682935.1">
    <property type="nucleotide sequence ID" value="NZ_JAKNBA010000008.1"/>
</dbReference>
<keyword evidence="7 12" id="KW-0798">TonB box</keyword>
<organism evidence="17 18">
    <name type="scientific">Vibrio aestuarianus</name>
    <dbReference type="NCBI Taxonomy" id="28171"/>
    <lineage>
        <taxon>Bacteria</taxon>
        <taxon>Pseudomonadati</taxon>
        <taxon>Pseudomonadota</taxon>
        <taxon>Gammaproteobacteria</taxon>
        <taxon>Vibrionales</taxon>
        <taxon>Vibrionaceae</taxon>
        <taxon>Vibrio</taxon>
    </lineage>
</organism>
<evidence type="ECO:0000256" key="7">
    <source>
        <dbReference type="ARBA" id="ARBA00023077"/>
    </source>
</evidence>
<dbReference type="PANTHER" id="PTHR30069">
    <property type="entry name" value="TONB-DEPENDENT OUTER MEMBRANE RECEPTOR"/>
    <property type="match status" value="1"/>
</dbReference>
<evidence type="ECO:0000256" key="2">
    <source>
        <dbReference type="ARBA" id="ARBA00008143"/>
    </source>
</evidence>
<evidence type="ECO:0000313" key="17">
    <source>
        <dbReference type="EMBL" id="MDE1241835.1"/>
    </source>
</evidence>
<keyword evidence="8 11" id="KW-0472">Membrane</keyword>
<keyword evidence="10 11" id="KW-0998">Cell outer membrane</keyword>
<evidence type="ECO:0000256" key="11">
    <source>
        <dbReference type="PROSITE-ProRule" id="PRU01360"/>
    </source>
</evidence>
<feature type="domain" description="TonB-dependent receptor-like beta-barrel" evidence="15">
    <location>
        <begin position="239"/>
        <end position="671"/>
    </location>
</feature>
<dbReference type="CDD" id="cd01347">
    <property type="entry name" value="ligand_gated_channel"/>
    <property type="match status" value="1"/>
</dbReference>
<dbReference type="GO" id="GO:0009279">
    <property type="term" value="C:cell outer membrane"/>
    <property type="evidence" value="ECO:0007669"/>
    <property type="project" value="UniProtKB-SubCell"/>
</dbReference>
<evidence type="ECO:0000256" key="10">
    <source>
        <dbReference type="ARBA" id="ARBA00023237"/>
    </source>
</evidence>
<feature type="region of interest" description="Disordered" evidence="13">
    <location>
        <begin position="325"/>
        <end position="347"/>
    </location>
</feature>
<dbReference type="GO" id="GO:0044718">
    <property type="term" value="P:siderophore transmembrane transport"/>
    <property type="evidence" value="ECO:0007669"/>
    <property type="project" value="TreeGrafter"/>
</dbReference>
<evidence type="ECO:0000256" key="13">
    <source>
        <dbReference type="SAM" id="MobiDB-lite"/>
    </source>
</evidence>
<evidence type="ECO:0000259" key="15">
    <source>
        <dbReference type="Pfam" id="PF00593"/>
    </source>
</evidence>
<comment type="caution">
    <text evidence="17">The sequence shown here is derived from an EMBL/GenBank/DDBJ whole genome shotgun (WGS) entry which is preliminary data.</text>
</comment>
<evidence type="ECO:0000313" key="18">
    <source>
        <dbReference type="Proteomes" id="UP001140979"/>
    </source>
</evidence>
<name>A0A9X4EW38_9VIBR</name>
<dbReference type="Gene3D" id="2.40.170.20">
    <property type="entry name" value="TonB-dependent receptor, beta-barrel domain"/>
    <property type="match status" value="1"/>
</dbReference>
<keyword evidence="4 11" id="KW-1134">Transmembrane beta strand</keyword>
<dbReference type="Pfam" id="PF07715">
    <property type="entry name" value="Plug"/>
    <property type="match status" value="1"/>
</dbReference>
<accession>A0A9X4EW38</accession>
<dbReference type="NCBIfam" id="TIGR01785">
    <property type="entry name" value="TonB-hemin"/>
    <property type="match status" value="1"/>
</dbReference>
<evidence type="ECO:0000259" key="16">
    <source>
        <dbReference type="Pfam" id="PF07715"/>
    </source>
</evidence>
<feature type="chain" id="PRO_5040858262" evidence="14">
    <location>
        <begin position="22"/>
        <end position="712"/>
    </location>
</feature>
<dbReference type="AlphaFoldDB" id="A0A9X4EW38"/>
<dbReference type="Gene3D" id="2.170.130.10">
    <property type="entry name" value="TonB-dependent receptor, plug domain"/>
    <property type="match status" value="1"/>
</dbReference>
<dbReference type="InterPro" id="IPR010949">
    <property type="entry name" value="TonB_Hb/transfer/lactofer_rcpt"/>
</dbReference>
<sequence length="712" mass="79564">MYTKTLLSASILVALSPSSFADNLHQFDEVVVSATRTEQSKKDVSSSIETISAKELESTMSNDLQQALSYTPGVDALGDGRFGISSFNIRGVEGSRVKMMIDGVQQPTPYNPGATEQRKYSNAIEMDTLQAIEVNKGPSSTLYGSDALGGVVLLRTKNPDDILVTEGDENRFGIRSGYSSANEQFKTTLTWAMRQDKLETLLMATYANGHETETHSSGADIEGPDRGAQNPADSQLGNLLAKAFYQANDDHRLGLTVEYYNKQYDEDELNYNGYSIMPGFTYSDNYNEDTSERLRVGIEHQWLMSSQLADSLHWSLSYQDSRSLSKNYDTTPMNGKRRRQREASDQSIQFDTQLSKIVEIDSNAHEFTYGLSLLNNDFNLDNTDYKLNYGTSAPGSTGLPDATVIQWGLFLQDQAYLMQERLVLTAGIRYDSFEATPSVDEGYTTSYEKNKDDAFTGQLGSVYHLNPNLSIFGQISQGFKAPTVYDLYYFYNQGAIIEANPDLKAEKSLAYELGLRGQNEFANFEFSTFYNDYKDFITQTKGGEQNGKDVFTKENLDEITIYGAEFSSKLYLDKAFNAPQGMYSRLAVAYADGEDKKTGDALDSVAPLTANVGLGINRHQYGTMLNVKMVASKTDWQSETNTDVAGYTLVDLTAYYQPIQDLTLRAGLFNIFDKKYWLYNDLSGRDATGETFSQDIKAQPGRNWSINIDYQF</sequence>
<dbReference type="GO" id="GO:0015232">
    <property type="term" value="F:heme transmembrane transporter activity"/>
    <property type="evidence" value="ECO:0007669"/>
    <property type="project" value="InterPro"/>
</dbReference>
<evidence type="ECO:0000256" key="4">
    <source>
        <dbReference type="ARBA" id="ARBA00022452"/>
    </source>
</evidence>
<evidence type="ECO:0000256" key="6">
    <source>
        <dbReference type="ARBA" id="ARBA00022729"/>
    </source>
</evidence>
<dbReference type="GO" id="GO:0015344">
    <property type="term" value="F:siderophore uptake transmembrane transporter activity"/>
    <property type="evidence" value="ECO:0007669"/>
    <property type="project" value="TreeGrafter"/>
</dbReference>
<gene>
    <name evidence="17" type="ORF">L9W94_06680</name>
</gene>
<evidence type="ECO:0000256" key="9">
    <source>
        <dbReference type="ARBA" id="ARBA00023170"/>
    </source>
</evidence>
<evidence type="ECO:0000256" key="5">
    <source>
        <dbReference type="ARBA" id="ARBA00022692"/>
    </source>
</evidence>
<evidence type="ECO:0000256" key="8">
    <source>
        <dbReference type="ARBA" id="ARBA00023136"/>
    </source>
</evidence>
<feature type="domain" description="TonB-dependent receptor plug" evidence="16">
    <location>
        <begin position="41"/>
        <end position="151"/>
    </location>
</feature>
<proteinExistence type="inferred from homology"/>
<evidence type="ECO:0000256" key="1">
    <source>
        <dbReference type="ARBA" id="ARBA00004571"/>
    </source>
</evidence>
<dbReference type="Proteomes" id="UP001140979">
    <property type="component" value="Unassembled WGS sequence"/>
</dbReference>
<dbReference type="SUPFAM" id="SSF56935">
    <property type="entry name" value="Porins"/>
    <property type="match status" value="1"/>
</dbReference>
<reference evidence="17" key="1">
    <citation type="submission" date="2022-02" db="EMBL/GenBank/DDBJ databases">
        <title>Emergence and expansion in Europe of a Vibrio aestuarianus clonal complex pathogenic for oysters.</title>
        <authorList>
            <person name="Mesnil A."/>
            <person name="Travers M.-A."/>
        </authorList>
    </citation>
    <scope>NUCLEOTIDE SEQUENCE</scope>
    <source>
        <strain evidence="17">19_064_11T1</strain>
    </source>
</reference>